<proteinExistence type="predicted"/>
<gene>
    <name evidence="2" type="ORF">BaRGS_00028496</name>
</gene>
<dbReference type="Proteomes" id="UP001519460">
    <property type="component" value="Unassembled WGS sequence"/>
</dbReference>
<organism evidence="2 3">
    <name type="scientific">Batillaria attramentaria</name>
    <dbReference type="NCBI Taxonomy" id="370345"/>
    <lineage>
        <taxon>Eukaryota</taxon>
        <taxon>Metazoa</taxon>
        <taxon>Spiralia</taxon>
        <taxon>Lophotrochozoa</taxon>
        <taxon>Mollusca</taxon>
        <taxon>Gastropoda</taxon>
        <taxon>Caenogastropoda</taxon>
        <taxon>Sorbeoconcha</taxon>
        <taxon>Cerithioidea</taxon>
        <taxon>Batillariidae</taxon>
        <taxon>Batillaria</taxon>
    </lineage>
</organism>
<comment type="caution">
    <text evidence="2">The sequence shown here is derived from an EMBL/GenBank/DDBJ whole genome shotgun (WGS) entry which is preliminary data.</text>
</comment>
<dbReference type="AlphaFoldDB" id="A0ABD0K052"/>
<name>A0ABD0K052_9CAEN</name>
<feature type="compositionally biased region" description="Polar residues" evidence="1">
    <location>
        <begin position="57"/>
        <end position="70"/>
    </location>
</feature>
<evidence type="ECO:0000313" key="2">
    <source>
        <dbReference type="EMBL" id="KAK7480220.1"/>
    </source>
</evidence>
<protein>
    <submittedName>
        <fullName evidence="2">Uncharacterized protein</fullName>
    </submittedName>
</protein>
<sequence length="106" mass="11695">MLNKLKSDLVKIQKNKTRDSQMIAAEVKFLHSACQAPADVKQLHATVRAKSPEIESTGATTSDSQEAQDTTCDCSTEELATLKMALKEKVESKFIVHSNFSLCTKH</sequence>
<evidence type="ECO:0000313" key="3">
    <source>
        <dbReference type="Proteomes" id="UP001519460"/>
    </source>
</evidence>
<dbReference type="EMBL" id="JACVVK020000285">
    <property type="protein sequence ID" value="KAK7480220.1"/>
    <property type="molecule type" value="Genomic_DNA"/>
</dbReference>
<accession>A0ABD0K052</accession>
<keyword evidence="3" id="KW-1185">Reference proteome</keyword>
<reference evidence="2 3" key="1">
    <citation type="journal article" date="2023" name="Sci. Data">
        <title>Genome assembly of the Korean intertidal mud-creeper Batillaria attramentaria.</title>
        <authorList>
            <person name="Patra A.K."/>
            <person name="Ho P.T."/>
            <person name="Jun S."/>
            <person name="Lee S.J."/>
            <person name="Kim Y."/>
            <person name="Won Y.J."/>
        </authorList>
    </citation>
    <scope>NUCLEOTIDE SEQUENCE [LARGE SCALE GENOMIC DNA]</scope>
    <source>
        <strain evidence="2">Wonlab-2016</strain>
    </source>
</reference>
<evidence type="ECO:0000256" key="1">
    <source>
        <dbReference type="SAM" id="MobiDB-lite"/>
    </source>
</evidence>
<feature type="region of interest" description="Disordered" evidence="1">
    <location>
        <begin position="49"/>
        <end position="70"/>
    </location>
</feature>